<dbReference type="PANTHER" id="PTHR43591">
    <property type="entry name" value="METHYLTRANSFERASE"/>
    <property type="match status" value="1"/>
</dbReference>
<dbReference type="CDD" id="cd02440">
    <property type="entry name" value="AdoMet_MTases"/>
    <property type="match status" value="1"/>
</dbReference>
<dbReference type="Pfam" id="PF13489">
    <property type="entry name" value="Methyltransf_23"/>
    <property type="match status" value="1"/>
</dbReference>
<reference evidence="2 3" key="1">
    <citation type="journal article" date="2010" name="PLoS Genet.">
        <title>De novo assembly of a 40 Mb eukaryotic genome from short sequence reads: Sordaria macrospora, a model organism for fungal morphogenesis.</title>
        <authorList>
            <person name="Nowrousian M."/>
            <person name="Stajich J."/>
            <person name="Chu M."/>
            <person name="Engh I."/>
            <person name="Espagne E."/>
            <person name="Halliday K."/>
            <person name="Kamerewerd J."/>
            <person name="Kempken F."/>
            <person name="Knab B."/>
            <person name="Kuo H.C."/>
            <person name="Osiewacz H.D."/>
            <person name="Poeggeler S."/>
            <person name="Read N."/>
            <person name="Seiler S."/>
            <person name="Smith K."/>
            <person name="Zickler D."/>
            <person name="Kueck U."/>
            <person name="Freitag M."/>
        </authorList>
    </citation>
    <scope>NUCLEOTIDE SEQUENCE [LARGE SCALE GENOMIC DNA]</scope>
    <source>
        <strain evidence="3">ATCC MYA-333 / DSM 997 / K(L3346) / K-hell</strain>
        <tissue evidence="2">Mycelium</tissue>
    </source>
</reference>
<dbReference type="VEuPathDB" id="FungiDB:SMAC_09871"/>
<dbReference type="InParanoid" id="F7WCT4"/>
<dbReference type="Proteomes" id="UP000001881">
    <property type="component" value="Unassembled WGS sequence"/>
</dbReference>
<dbReference type="SUPFAM" id="SSF53335">
    <property type="entry name" value="S-adenosyl-L-methionine-dependent methyltransferases"/>
    <property type="match status" value="1"/>
</dbReference>
<accession>F7WCT4</accession>
<evidence type="ECO:0000313" key="3">
    <source>
        <dbReference type="Proteomes" id="UP000001881"/>
    </source>
</evidence>
<protein>
    <submittedName>
        <fullName evidence="2">WGS project CABT00000000 data, contig 2.253</fullName>
    </submittedName>
</protein>
<dbReference type="EMBL" id="CABT02000253">
    <property type="protein sequence ID" value="CCC05702.1"/>
    <property type="molecule type" value="Genomic_DNA"/>
</dbReference>
<sequence>MTRLFDRKLYAAPLDKDKIRTALDIGTGTGVWAIDFADEHPNCTVTGTDISPIQPSWVPSNARFEIEDAKKEWTFQPNYFDYIHIPWLTGTIADWPALYKEAYKCTAPGGWIEHLDDDVEGLKEAGFTNVTTEVIYSDDPKMKQVGLNLSATLTHDVDGFLTYLLHNYENWTPQEIHNYASIMRKEIRERKIHSNSKWRVVRGQKPLDT</sequence>
<gene>
    <name evidence="2" type="ORF">SMAC_09871</name>
</gene>
<proteinExistence type="inferred from homology"/>
<comment type="similarity">
    <text evidence="1">Belongs to the methyltransferase superfamily. LaeA methyltransferase family.</text>
</comment>
<dbReference type="PANTHER" id="PTHR43591:SF10">
    <property type="entry name" value="ABC TRANSMEMBRANE TYPE-1 DOMAIN-CONTAINING PROTEIN-RELATED"/>
    <property type="match status" value="1"/>
</dbReference>
<evidence type="ECO:0000313" key="2">
    <source>
        <dbReference type="EMBL" id="CCC05702.1"/>
    </source>
</evidence>
<dbReference type="eggNOG" id="ENOG502QSKG">
    <property type="taxonomic scope" value="Eukaryota"/>
</dbReference>
<organism evidence="2 3">
    <name type="scientific">Sordaria macrospora (strain ATCC MYA-333 / DSM 997 / K(L3346) / K-hell)</name>
    <dbReference type="NCBI Taxonomy" id="771870"/>
    <lineage>
        <taxon>Eukaryota</taxon>
        <taxon>Fungi</taxon>
        <taxon>Dikarya</taxon>
        <taxon>Ascomycota</taxon>
        <taxon>Pezizomycotina</taxon>
        <taxon>Sordariomycetes</taxon>
        <taxon>Sordariomycetidae</taxon>
        <taxon>Sordariales</taxon>
        <taxon>Sordariaceae</taxon>
        <taxon>Sordaria</taxon>
    </lineage>
</organism>
<dbReference type="AlphaFoldDB" id="F7WCT4"/>
<comment type="caution">
    <text evidence="2">The sequence shown here is derived from an EMBL/GenBank/DDBJ whole genome shotgun (WGS) entry which is preliminary data.</text>
</comment>
<keyword evidence="3" id="KW-1185">Reference proteome</keyword>
<name>F7WCT4_SORMK</name>
<dbReference type="Gene3D" id="3.40.50.150">
    <property type="entry name" value="Vaccinia Virus protein VP39"/>
    <property type="match status" value="1"/>
</dbReference>
<dbReference type="OrthoDB" id="2013972at2759"/>
<evidence type="ECO:0000256" key="1">
    <source>
        <dbReference type="ARBA" id="ARBA00038158"/>
    </source>
</evidence>
<dbReference type="HOGENOM" id="CLU_010595_2_2_1"/>
<dbReference type="GO" id="GO:0008168">
    <property type="term" value="F:methyltransferase activity"/>
    <property type="evidence" value="ECO:0007669"/>
    <property type="project" value="TreeGrafter"/>
</dbReference>
<dbReference type="InterPro" id="IPR029063">
    <property type="entry name" value="SAM-dependent_MTases_sf"/>
</dbReference>